<dbReference type="PROSITE" id="PS51257">
    <property type="entry name" value="PROKAR_LIPOPROTEIN"/>
    <property type="match status" value="1"/>
</dbReference>
<evidence type="ECO:0000256" key="1">
    <source>
        <dbReference type="SAM" id="MobiDB-lite"/>
    </source>
</evidence>
<reference evidence="3" key="1">
    <citation type="submission" date="2024-06" db="EMBL/GenBank/DDBJ databases">
        <title>Complete genome sequence of the cellulolytic actinobacterium, Cellulosimicrobium ES-005.</title>
        <authorList>
            <person name="Matthews C.T."/>
            <person name="Underwood K.D."/>
            <person name="Ghanchi K.M."/>
            <person name="Fields S.D."/>
            <person name="Gardner S.G."/>
        </authorList>
    </citation>
    <scope>NUCLEOTIDE SEQUENCE</scope>
    <source>
        <strain evidence="3">ES-005</strain>
    </source>
</reference>
<sequence length="190" mass="19073">MTARTRRPAGAARALLALVPLLALAACGPVDDGPDVASVDGSGTSEGSGTTGAPGGGDDAAADLDDDELALEFAACMRDNGVDMPDPDTEGGGMAVTLGGDGTDPADVDAAFEACKEFLPNGGEPVEMSPEDLEAMREYAQCMRDHGVDMPDPDPEGGAVAMPAMPAGDEEFQAAIEACDEAAPMLGADE</sequence>
<keyword evidence="2" id="KW-0732">Signal</keyword>
<dbReference type="EMBL" id="CP159290">
    <property type="protein sequence ID" value="XCH28930.1"/>
    <property type="molecule type" value="Genomic_DNA"/>
</dbReference>
<feature type="region of interest" description="Disordered" evidence="1">
    <location>
        <begin position="30"/>
        <end position="63"/>
    </location>
</feature>
<evidence type="ECO:0000256" key="2">
    <source>
        <dbReference type="SAM" id="SignalP"/>
    </source>
</evidence>
<gene>
    <name evidence="3" type="ORF">ABRQ22_15190</name>
</gene>
<dbReference type="AlphaFoldDB" id="A0AAU8FYB4"/>
<name>A0AAU8FYB4_9MICO</name>
<accession>A0AAU8FYB4</accession>
<evidence type="ECO:0000313" key="3">
    <source>
        <dbReference type="EMBL" id="XCH28930.1"/>
    </source>
</evidence>
<feature type="chain" id="PRO_5043661333" evidence="2">
    <location>
        <begin position="26"/>
        <end position="190"/>
    </location>
</feature>
<dbReference type="RefSeq" id="WP_353707322.1">
    <property type="nucleotide sequence ID" value="NZ_CP159290.1"/>
</dbReference>
<protein>
    <submittedName>
        <fullName evidence="3">Uncharacterized protein</fullName>
    </submittedName>
</protein>
<feature type="compositionally biased region" description="Gly residues" evidence="1">
    <location>
        <begin position="44"/>
        <end position="58"/>
    </location>
</feature>
<feature type="signal peptide" evidence="2">
    <location>
        <begin position="1"/>
        <end position="25"/>
    </location>
</feature>
<organism evidence="3">
    <name type="scientific">Cellulosimicrobium sp. ES-005</name>
    <dbReference type="NCBI Taxonomy" id="3163031"/>
    <lineage>
        <taxon>Bacteria</taxon>
        <taxon>Bacillati</taxon>
        <taxon>Actinomycetota</taxon>
        <taxon>Actinomycetes</taxon>
        <taxon>Micrococcales</taxon>
        <taxon>Promicromonosporaceae</taxon>
        <taxon>Cellulosimicrobium</taxon>
    </lineage>
</organism>
<proteinExistence type="predicted"/>